<dbReference type="EMBL" id="BPLQ01002024">
    <property type="protein sequence ID" value="GIX87709.1"/>
    <property type="molecule type" value="Genomic_DNA"/>
</dbReference>
<sequence>MTCLISIDMADAFNSVDWNLLKAKISLLTIPAYLKSILFDFLQDRSVSFNRHSKVYNKGIPQGFSLGPMLWNIFVNDLLETDFGPRTRVQAFADDILIMIQAPASYCFRNVSREALSKLDLWTKANDMTVNHSKCAFTILSSRNYSHILSIKLDINIQYTKQLKYLGLIIDPKLSWNKHLTSINDKINNLQQKFFRLSRATWGLSPQVKKDIFNKVTEKIIAYGHEIWFQNKLKQNIRILQLQRSGLLSITKCYKTVSTDALQVMAGFPPLGH</sequence>
<dbReference type="SUPFAM" id="SSF56672">
    <property type="entry name" value="DNA/RNA polymerases"/>
    <property type="match status" value="1"/>
</dbReference>
<dbReference type="InterPro" id="IPR000477">
    <property type="entry name" value="RT_dom"/>
</dbReference>
<dbReference type="AlphaFoldDB" id="A0AAV4NTG9"/>
<dbReference type="PROSITE" id="PS50878">
    <property type="entry name" value="RT_POL"/>
    <property type="match status" value="1"/>
</dbReference>
<evidence type="ECO:0000259" key="1">
    <source>
        <dbReference type="PROSITE" id="PS50878"/>
    </source>
</evidence>
<feature type="domain" description="Reverse transcriptase" evidence="1">
    <location>
        <begin position="1"/>
        <end position="170"/>
    </location>
</feature>
<gene>
    <name evidence="2" type="primary">R1A1-element ORF2</name>
    <name evidence="2" type="ORF">CDAR_617041</name>
</gene>
<name>A0AAV4NTG9_9ARAC</name>
<dbReference type="GO" id="GO:0071897">
    <property type="term" value="P:DNA biosynthetic process"/>
    <property type="evidence" value="ECO:0007669"/>
    <property type="project" value="UniProtKB-ARBA"/>
</dbReference>
<comment type="caution">
    <text evidence="2">The sequence shown here is derived from an EMBL/GenBank/DDBJ whole genome shotgun (WGS) entry which is preliminary data.</text>
</comment>
<dbReference type="Pfam" id="PF00078">
    <property type="entry name" value="RVT_1"/>
    <property type="match status" value="1"/>
</dbReference>
<accession>A0AAV4NTG9</accession>
<evidence type="ECO:0000313" key="2">
    <source>
        <dbReference type="EMBL" id="GIX87709.1"/>
    </source>
</evidence>
<protein>
    <submittedName>
        <fullName evidence="2">115 kDa protein in type-1 retrotransposable element R1DM</fullName>
    </submittedName>
</protein>
<dbReference type="Proteomes" id="UP001054837">
    <property type="component" value="Unassembled WGS sequence"/>
</dbReference>
<proteinExistence type="predicted"/>
<dbReference type="PANTHER" id="PTHR33332">
    <property type="entry name" value="REVERSE TRANSCRIPTASE DOMAIN-CONTAINING PROTEIN"/>
    <property type="match status" value="1"/>
</dbReference>
<organism evidence="2 3">
    <name type="scientific">Caerostris darwini</name>
    <dbReference type="NCBI Taxonomy" id="1538125"/>
    <lineage>
        <taxon>Eukaryota</taxon>
        <taxon>Metazoa</taxon>
        <taxon>Ecdysozoa</taxon>
        <taxon>Arthropoda</taxon>
        <taxon>Chelicerata</taxon>
        <taxon>Arachnida</taxon>
        <taxon>Araneae</taxon>
        <taxon>Araneomorphae</taxon>
        <taxon>Entelegynae</taxon>
        <taxon>Araneoidea</taxon>
        <taxon>Araneidae</taxon>
        <taxon>Caerostris</taxon>
    </lineage>
</organism>
<dbReference type="InterPro" id="IPR043502">
    <property type="entry name" value="DNA/RNA_pol_sf"/>
</dbReference>
<keyword evidence="3" id="KW-1185">Reference proteome</keyword>
<reference evidence="2 3" key="1">
    <citation type="submission" date="2021-06" db="EMBL/GenBank/DDBJ databases">
        <title>Caerostris darwini draft genome.</title>
        <authorList>
            <person name="Kono N."/>
            <person name="Arakawa K."/>
        </authorList>
    </citation>
    <scope>NUCLEOTIDE SEQUENCE [LARGE SCALE GENOMIC DNA]</scope>
</reference>
<evidence type="ECO:0000313" key="3">
    <source>
        <dbReference type="Proteomes" id="UP001054837"/>
    </source>
</evidence>